<reference evidence="3 4" key="1">
    <citation type="submission" date="2015-01" db="EMBL/GenBank/DDBJ databases">
        <title>The Genome Sequence of Exophiala mesophila CBS40295.</title>
        <authorList>
            <consortium name="The Broad Institute Genomics Platform"/>
            <person name="Cuomo C."/>
            <person name="de Hoog S."/>
            <person name="Gorbushina A."/>
            <person name="Stielow B."/>
            <person name="Teixiera M."/>
            <person name="Abouelleil A."/>
            <person name="Chapman S.B."/>
            <person name="Priest M."/>
            <person name="Young S.K."/>
            <person name="Wortman J."/>
            <person name="Nusbaum C."/>
            <person name="Birren B."/>
        </authorList>
    </citation>
    <scope>NUCLEOTIDE SEQUENCE [LARGE SCALE GENOMIC DNA]</scope>
    <source>
        <strain evidence="3 4">CBS 40295</strain>
    </source>
</reference>
<gene>
    <name evidence="3" type="ORF">PV10_03460</name>
</gene>
<dbReference type="Gene3D" id="3.40.50.720">
    <property type="entry name" value="NAD(P)-binding Rossmann-like Domain"/>
    <property type="match status" value="1"/>
</dbReference>
<dbReference type="RefSeq" id="XP_016227429.1">
    <property type="nucleotide sequence ID" value="XM_016367911.1"/>
</dbReference>
<keyword evidence="2" id="KW-0560">Oxidoreductase</keyword>
<keyword evidence="4" id="KW-1185">Reference proteome</keyword>
<dbReference type="Pfam" id="PF00106">
    <property type="entry name" value="adh_short"/>
    <property type="match status" value="1"/>
</dbReference>
<dbReference type="GO" id="GO:0016491">
    <property type="term" value="F:oxidoreductase activity"/>
    <property type="evidence" value="ECO:0007669"/>
    <property type="project" value="UniProtKB-KW"/>
</dbReference>
<name>A0A0D1X248_EXOME</name>
<keyword evidence="1" id="KW-0521">NADP</keyword>
<dbReference type="Proteomes" id="UP000054302">
    <property type="component" value="Unassembled WGS sequence"/>
</dbReference>
<evidence type="ECO:0000256" key="2">
    <source>
        <dbReference type="ARBA" id="ARBA00023002"/>
    </source>
</evidence>
<dbReference type="InterPro" id="IPR002347">
    <property type="entry name" value="SDR_fam"/>
</dbReference>
<dbReference type="OMA" id="RHIFEND"/>
<dbReference type="OrthoDB" id="1274115at2759"/>
<dbReference type="VEuPathDB" id="FungiDB:PV10_03460"/>
<evidence type="ECO:0008006" key="5">
    <source>
        <dbReference type="Google" id="ProtNLM"/>
    </source>
</evidence>
<dbReference type="HOGENOM" id="CLU_010194_42_0_1"/>
<dbReference type="InterPro" id="IPR020904">
    <property type="entry name" value="Sc_DH/Rdtase_CS"/>
</dbReference>
<evidence type="ECO:0000313" key="4">
    <source>
        <dbReference type="Proteomes" id="UP000054302"/>
    </source>
</evidence>
<evidence type="ECO:0000313" key="3">
    <source>
        <dbReference type="EMBL" id="KIV95855.1"/>
    </source>
</evidence>
<accession>A0A0D1X248</accession>
<dbReference type="PRINTS" id="PR00081">
    <property type="entry name" value="GDHRDH"/>
</dbReference>
<dbReference type="AlphaFoldDB" id="A0A0D1X248"/>
<dbReference type="InterPro" id="IPR036291">
    <property type="entry name" value="NAD(P)-bd_dom_sf"/>
</dbReference>
<evidence type="ECO:0000256" key="1">
    <source>
        <dbReference type="ARBA" id="ARBA00022857"/>
    </source>
</evidence>
<dbReference type="PROSITE" id="PS00061">
    <property type="entry name" value="ADH_SHORT"/>
    <property type="match status" value="1"/>
</dbReference>
<dbReference type="PANTHER" id="PTHR43658">
    <property type="entry name" value="SHORT-CHAIN DEHYDROGENASE/REDUCTASE"/>
    <property type="match status" value="1"/>
</dbReference>
<protein>
    <recommendedName>
        <fullName evidence="5">3-hydroxyacyl-CoA dehydrogenase type-2</fullName>
    </recommendedName>
</protein>
<dbReference type="SUPFAM" id="SSF51735">
    <property type="entry name" value="NAD(P)-binding Rossmann-fold domains"/>
    <property type="match status" value="1"/>
</dbReference>
<organism evidence="3 4">
    <name type="scientific">Exophiala mesophila</name>
    <name type="common">Black yeast-like fungus</name>
    <dbReference type="NCBI Taxonomy" id="212818"/>
    <lineage>
        <taxon>Eukaryota</taxon>
        <taxon>Fungi</taxon>
        <taxon>Dikarya</taxon>
        <taxon>Ascomycota</taxon>
        <taxon>Pezizomycotina</taxon>
        <taxon>Eurotiomycetes</taxon>
        <taxon>Chaetothyriomycetidae</taxon>
        <taxon>Chaetothyriales</taxon>
        <taxon>Herpotrichiellaceae</taxon>
        <taxon>Exophiala</taxon>
    </lineage>
</organism>
<dbReference type="PANTHER" id="PTHR43658:SF8">
    <property type="entry name" value="17-BETA-HYDROXYSTEROID DEHYDROGENASE 14-RELATED"/>
    <property type="match status" value="1"/>
</dbReference>
<proteinExistence type="predicted"/>
<dbReference type="STRING" id="212818.A0A0D1X248"/>
<sequence length="287" mass="30026">MQIKDRTFIVSGGSSGLGLATVITLLENGANVSILDINPPPASALAQFPSSRTLFTKTDVSSSSSLQTAVKNTIQWITKSANPAPLSGTICSAGIGTAALSLPKQAPDATHETVKYMDMADFDRTLGINLRGTVDLIRLTLPHMALNKPWGEDGERGIVVVVASVAAYEGQVGQLAYSASKGGVASIVLPLARELGQKAGIRVLGIAPGAFQTGMTVSTSKPGASGQAKPKGSTANRAAINSEMLQYPKRMGKGEEFARLVRDMVENPMLNGQVIRLDGAVRLPTRL</sequence>
<dbReference type="GeneID" id="27321305"/>
<dbReference type="EMBL" id="KN847521">
    <property type="protein sequence ID" value="KIV95855.1"/>
    <property type="molecule type" value="Genomic_DNA"/>
</dbReference>